<keyword evidence="9" id="KW-0812">Transmembrane</keyword>
<feature type="domain" description="Guanylate cyclase" evidence="11">
    <location>
        <begin position="805"/>
        <end position="894"/>
    </location>
</feature>
<feature type="region of interest" description="Disordered" evidence="8">
    <location>
        <begin position="1105"/>
        <end position="1220"/>
    </location>
</feature>
<organism evidence="12 13">
    <name type="scientific">Trypanosoma theileri</name>
    <dbReference type="NCBI Taxonomy" id="67003"/>
    <lineage>
        <taxon>Eukaryota</taxon>
        <taxon>Discoba</taxon>
        <taxon>Euglenozoa</taxon>
        <taxon>Kinetoplastea</taxon>
        <taxon>Metakinetoplastina</taxon>
        <taxon>Trypanosomatida</taxon>
        <taxon>Trypanosomatidae</taxon>
        <taxon>Trypanosoma</taxon>
    </lineage>
</organism>
<dbReference type="InterPro" id="IPR000719">
    <property type="entry name" value="Prot_kinase_dom"/>
</dbReference>
<dbReference type="InterPro" id="IPR017441">
    <property type="entry name" value="Protein_kinase_ATP_BS"/>
</dbReference>
<evidence type="ECO:0000256" key="8">
    <source>
        <dbReference type="SAM" id="MobiDB-lite"/>
    </source>
</evidence>
<keyword evidence="9" id="KW-1133">Transmembrane helix</keyword>
<protein>
    <submittedName>
        <fullName evidence="12">Protein kinase</fullName>
    </submittedName>
</protein>
<evidence type="ECO:0000256" key="3">
    <source>
        <dbReference type="ARBA" id="ARBA00022679"/>
    </source>
</evidence>
<dbReference type="PANTHER" id="PTHR11584">
    <property type="entry name" value="SERINE/THREONINE PROTEIN KINASE"/>
    <property type="match status" value="1"/>
</dbReference>
<feature type="region of interest" description="Disordered" evidence="8">
    <location>
        <begin position="134"/>
        <end position="217"/>
    </location>
</feature>
<dbReference type="VEuPathDB" id="TriTrypDB:TM35_000121220"/>
<dbReference type="GeneID" id="39984877"/>
<feature type="region of interest" description="Disordered" evidence="8">
    <location>
        <begin position="724"/>
        <end position="744"/>
    </location>
</feature>
<comment type="caution">
    <text evidence="12">The sequence shown here is derived from an EMBL/GenBank/DDBJ whole genome shotgun (WGS) entry which is preliminary data.</text>
</comment>
<dbReference type="InterPro" id="IPR029787">
    <property type="entry name" value="Nucleotide_cyclase"/>
</dbReference>
<keyword evidence="13" id="KW-1185">Reference proteome</keyword>
<comment type="subcellular location">
    <subcellularLocation>
        <location evidence="1">Membrane</location>
        <topology evidence="1">Single-pass membrane protein</topology>
    </subcellularLocation>
</comment>
<evidence type="ECO:0000256" key="9">
    <source>
        <dbReference type="SAM" id="Phobius"/>
    </source>
</evidence>
<evidence type="ECO:0000313" key="13">
    <source>
        <dbReference type="Proteomes" id="UP000192257"/>
    </source>
</evidence>
<keyword evidence="6 7" id="KW-0067">ATP-binding</keyword>
<dbReference type="PROSITE" id="PS50011">
    <property type="entry name" value="PROTEIN_KINASE_DOM"/>
    <property type="match status" value="1"/>
</dbReference>
<sequence>MQSEWSSQKKGEDDHQMKPPGGSAEDSPLRNLHIDIPKSPTVENLEKNTQDTIDEVDKKGEKHLNVESKPRMLRVSPLNASDLSRQMAAIEASNKISSRAFLSSHGLRFLSNVMQLEAQRNECFSEDHSRDLGSFRASSRDDPLQMIPGPDFYSVPPEGSNNNTNNNNNNKNNNNNNNNNNGSNEASYLPAKITPEGSPCTPMTPGGLHCEDSADPSSGTLREMLRDASQVHGIQLKWLLCSIILVVVVIFLLLLGQVQILAKNHIVSSEEEVVAMSAAAAVNQLEWLQQSIRHLMRFFLLTEEVSMNISTSVIVSQLCASIGGAPLVLASYSDFNNSLLWSYKCPAAVFTDVDPPQTLKYDREQIPGSLRMAVYRSKYLIAMLNPDDNDKTFVVILQKEPVGRLLLANSIPSYSSSELKHSSTSLILPEYSSSLLVVALHSLNNDYTNYSVTQPTILGQRLHGMFNNICSNGETYTWHIVTRPLLNESVVFENEISYSSNKIPNPYVEYRGVWGGVSRVSICGILCSDSISDYCSPRNPSNIRFVIDDLALVRDTEIALTAVGVISVVAIMLFLTIIIVAYASISVPIQHLNALIFDAVSGKRTKTRRDHLIFQYTRRCWLGDLQALVRTFQVLLFCFQLNKKYVPQHILEQQMLELQNCRDFLCHVIVENMDVEEEEEEEEEDPSENNQESIEAFVHTVSAVDPKHGVNMLSVLDAFSWPPTNKSRRESATSGYHPVDGEAGETGSNLGMTYNIEMIGRGMSTVEGGTILAVHLCAIEMAYFTNYGVAAKQHRRIMSLLLGRIRHYRGELFERSGDCIAATWNAFESCADHAQRAALCALSIAKLLSPYRRAGFRLGIVLHQGSFVCGVVEDNKAAFTTVFGTVPRQAIALAELAASLPCFSVLVSEPVKQTLSSLYECIMVDVIKYHEDDNPIVMFEISEERRFPHVEGTPLSPSAFAEEHARVFFDFRNHDFERALARIDKLRLRFPDTGVQLLRRIELLCKYYIHHEDELPLPYFRLYPTWPNYEAIASVDTPAEMFVQGSRDDLFADNARITLRPSKSIYEDDTVRFRQELYDNVLASKRINSSGVNVKALDSTTLRSAATSKRESPSWNATPSNALPDPLSLPRSCTLAGTSSQSTPEKRAESSQGAATSVESSTYRREKGLNESRSGGDEAEITVDLLTEKSTDVGDSMPSLRTQSETVATRESEAGSRSGRQRFSFTNRLASAVFEGCNRSFFGGTDSIVSFTSETAPNVASISLRDADGSLPRVTYELPTEFVAKNGITYLRSSRILGKGSFGCVYLGMDVHSGRMVAIKFLPLPSEEEEVTNVETEVVTMQKVKSSHVVEFISYAFQINLIIIVMECMMAGSLQGMISAFTSIPAATARLFIRDVLRGLHKLHSMGVIHRDVKPQNVLLTLAGNCKISDFGASAFLQELVRKQMEGHGLQVQGTPVYLAPEAARGTPEEKSDIWSCGIMFIQLVTGELPYAKSFLQMPPQILVFQIGSGAAVPIVPEDLDVFDAEFVRHCLQVDPKARLSAKQLLELPLFSL</sequence>
<evidence type="ECO:0000256" key="5">
    <source>
        <dbReference type="ARBA" id="ARBA00022777"/>
    </source>
</evidence>
<feature type="compositionally biased region" description="Basic and acidic residues" evidence="8">
    <location>
        <begin position="134"/>
        <end position="143"/>
    </location>
</feature>
<evidence type="ECO:0000256" key="7">
    <source>
        <dbReference type="PROSITE-ProRule" id="PRU10141"/>
    </source>
</evidence>
<dbReference type="InterPro" id="IPR011009">
    <property type="entry name" value="Kinase-like_dom_sf"/>
</dbReference>
<feature type="transmembrane region" description="Helical" evidence="9">
    <location>
        <begin position="558"/>
        <end position="583"/>
    </location>
</feature>
<dbReference type="GO" id="GO:0004674">
    <property type="term" value="F:protein serine/threonine kinase activity"/>
    <property type="evidence" value="ECO:0007669"/>
    <property type="project" value="UniProtKB-KW"/>
</dbReference>
<dbReference type="GO" id="GO:0005524">
    <property type="term" value="F:ATP binding"/>
    <property type="evidence" value="ECO:0007669"/>
    <property type="project" value="UniProtKB-UniRule"/>
</dbReference>
<dbReference type="Proteomes" id="UP000192257">
    <property type="component" value="Unassembled WGS sequence"/>
</dbReference>
<dbReference type="OrthoDB" id="272748at2759"/>
<evidence type="ECO:0000259" key="10">
    <source>
        <dbReference type="PROSITE" id="PS50011"/>
    </source>
</evidence>
<dbReference type="InterPro" id="IPR001054">
    <property type="entry name" value="A/G_cyclase"/>
</dbReference>
<dbReference type="PROSITE" id="PS00107">
    <property type="entry name" value="PROTEIN_KINASE_ATP"/>
    <property type="match status" value="1"/>
</dbReference>
<dbReference type="FunFam" id="1.10.510.10:FF:001153">
    <property type="entry name" value="Putative serine/threonine protein kinase"/>
    <property type="match status" value="1"/>
</dbReference>
<dbReference type="PROSITE" id="PS50125">
    <property type="entry name" value="GUANYLATE_CYCLASE_2"/>
    <property type="match status" value="1"/>
</dbReference>
<evidence type="ECO:0000256" key="1">
    <source>
        <dbReference type="ARBA" id="ARBA00004167"/>
    </source>
</evidence>
<evidence type="ECO:0000259" key="11">
    <source>
        <dbReference type="PROSITE" id="PS50125"/>
    </source>
</evidence>
<dbReference type="Gene3D" id="1.10.510.10">
    <property type="entry name" value="Transferase(Phosphotransferase) domain 1"/>
    <property type="match status" value="1"/>
</dbReference>
<feature type="compositionally biased region" description="Basic and acidic residues" evidence="8">
    <location>
        <begin position="7"/>
        <end position="17"/>
    </location>
</feature>
<accession>A0A1X0NXB8</accession>
<name>A0A1X0NXB8_9TRYP</name>
<reference evidence="12 13" key="1">
    <citation type="submission" date="2017-03" db="EMBL/GenBank/DDBJ databases">
        <title>An alternative strategy for trypanosome survival in the mammalian bloodstream revealed through genome and transcriptome analysis of the ubiquitous bovine parasite Trypanosoma (Megatrypanum) theileri.</title>
        <authorList>
            <person name="Kelly S."/>
            <person name="Ivens A."/>
            <person name="Mott A."/>
            <person name="O'Neill E."/>
            <person name="Emms D."/>
            <person name="Macleod O."/>
            <person name="Voorheis P."/>
            <person name="Matthews J."/>
            <person name="Matthews K."/>
            <person name="Carrington M."/>
        </authorList>
    </citation>
    <scope>NUCLEOTIDE SEQUENCE [LARGE SCALE GENOMIC DNA]</scope>
    <source>
        <strain evidence="12">Edinburgh</strain>
    </source>
</reference>
<feature type="compositionally biased region" description="Polar residues" evidence="8">
    <location>
        <begin position="1150"/>
        <end position="1161"/>
    </location>
</feature>
<dbReference type="GO" id="GO:0035556">
    <property type="term" value="P:intracellular signal transduction"/>
    <property type="evidence" value="ECO:0007669"/>
    <property type="project" value="InterPro"/>
</dbReference>
<dbReference type="Gene3D" id="3.30.70.1230">
    <property type="entry name" value="Nucleotide cyclase"/>
    <property type="match status" value="1"/>
</dbReference>
<dbReference type="InterPro" id="IPR008271">
    <property type="entry name" value="Ser/Thr_kinase_AS"/>
</dbReference>
<proteinExistence type="predicted"/>
<feature type="compositionally biased region" description="Basic and acidic residues" evidence="8">
    <location>
        <begin position="1162"/>
        <end position="1176"/>
    </location>
</feature>
<dbReference type="SMART" id="SM00220">
    <property type="entry name" value="S_TKc"/>
    <property type="match status" value="1"/>
</dbReference>
<keyword evidence="5 12" id="KW-0418">Kinase</keyword>
<gene>
    <name evidence="12" type="ORF">TM35_000121220</name>
</gene>
<keyword evidence="4 7" id="KW-0547">Nucleotide-binding</keyword>
<feature type="region of interest" description="Disordered" evidence="8">
    <location>
        <begin position="1"/>
        <end position="49"/>
    </location>
</feature>
<keyword evidence="9" id="KW-0472">Membrane</keyword>
<dbReference type="Pfam" id="PF00069">
    <property type="entry name" value="Pkinase"/>
    <property type="match status" value="1"/>
</dbReference>
<dbReference type="EMBL" id="NBCO01000012">
    <property type="protein sequence ID" value="ORC89347.1"/>
    <property type="molecule type" value="Genomic_DNA"/>
</dbReference>
<feature type="compositionally biased region" description="Polar residues" evidence="8">
    <location>
        <begin position="1105"/>
        <end position="1121"/>
    </location>
</feature>
<dbReference type="PANTHER" id="PTHR11584:SF369">
    <property type="entry name" value="MITOGEN-ACTIVATED PROTEIN KINASE KINASE KINASE 19-RELATED"/>
    <property type="match status" value="1"/>
</dbReference>
<feature type="binding site" evidence="7">
    <location>
        <position position="1320"/>
    </location>
    <ligand>
        <name>ATP</name>
        <dbReference type="ChEBI" id="CHEBI:30616"/>
    </ligand>
</feature>
<feature type="domain" description="Protein kinase" evidence="10">
    <location>
        <begin position="1291"/>
        <end position="1551"/>
    </location>
</feature>
<dbReference type="GO" id="GO:0016020">
    <property type="term" value="C:membrane"/>
    <property type="evidence" value="ECO:0007669"/>
    <property type="project" value="UniProtKB-SubCell"/>
</dbReference>
<dbReference type="SUPFAM" id="SSF55073">
    <property type="entry name" value="Nucleotide cyclase"/>
    <property type="match status" value="1"/>
</dbReference>
<keyword evidence="3" id="KW-0808">Transferase</keyword>
<dbReference type="SUPFAM" id="SSF56112">
    <property type="entry name" value="Protein kinase-like (PK-like)"/>
    <property type="match status" value="1"/>
</dbReference>
<dbReference type="GO" id="GO:0009190">
    <property type="term" value="P:cyclic nucleotide biosynthetic process"/>
    <property type="evidence" value="ECO:0007669"/>
    <property type="project" value="InterPro"/>
</dbReference>
<evidence type="ECO:0000256" key="4">
    <source>
        <dbReference type="ARBA" id="ARBA00022741"/>
    </source>
</evidence>
<feature type="transmembrane region" description="Helical" evidence="9">
    <location>
        <begin position="236"/>
        <end position="255"/>
    </location>
</feature>
<evidence type="ECO:0000256" key="6">
    <source>
        <dbReference type="ARBA" id="ARBA00022840"/>
    </source>
</evidence>
<evidence type="ECO:0000256" key="2">
    <source>
        <dbReference type="ARBA" id="ARBA00022527"/>
    </source>
</evidence>
<evidence type="ECO:0000313" key="12">
    <source>
        <dbReference type="EMBL" id="ORC89347.1"/>
    </source>
</evidence>
<dbReference type="RefSeq" id="XP_028883413.1">
    <property type="nucleotide sequence ID" value="XM_029025097.1"/>
</dbReference>
<keyword evidence="2" id="KW-0723">Serine/threonine-protein kinase</keyword>
<dbReference type="PROSITE" id="PS00108">
    <property type="entry name" value="PROTEIN_KINASE_ST"/>
    <property type="match status" value="1"/>
</dbReference>
<feature type="compositionally biased region" description="Low complexity" evidence="8">
    <location>
        <begin position="161"/>
        <end position="181"/>
    </location>
</feature>